<dbReference type="Proteomes" id="UP000318453">
    <property type="component" value="Chromosome"/>
</dbReference>
<keyword evidence="4" id="KW-1185">Reference proteome</keyword>
<reference evidence="3" key="1">
    <citation type="submission" date="2019-08" db="EMBL/GenBank/DDBJ databases">
        <title>Carotenoids and Carotenoid Binding Proteins in the Halophilic Cyanobacterium Euhalothece sp. ZM00.</title>
        <authorList>
            <person name="Cho S.M."/>
            <person name="Song J.Y."/>
            <person name="Park Y.-I."/>
        </authorList>
    </citation>
    <scope>NUCLEOTIDE SEQUENCE [LARGE SCALE GENOMIC DNA]</scope>
    <source>
        <strain evidence="3">Z-M001</strain>
    </source>
</reference>
<proteinExistence type="predicted"/>
<name>A0A5B8NIC6_9CHRO</name>
<feature type="domain" description="SLH" evidence="2">
    <location>
        <begin position="180"/>
        <end position="243"/>
    </location>
</feature>
<dbReference type="PROSITE" id="PS51272">
    <property type="entry name" value="SLH"/>
    <property type="match status" value="3"/>
</dbReference>
<evidence type="ECO:0000313" key="3">
    <source>
        <dbReference type="EMBL" id="QDZ38677.1"/>
    </source>
</evidence>
<keyword evidence="1" id="KW-0732">Signal</keyword>
<feature type="chain" id="PRO_5022675075" evidence="1">
    <location>
        <begin position="27"/>
        <end position="387"/>
    </location>
</feature>
<sequence length="387" mass="43014">MNLKKFTAVTTATSLAVILTAQVGNAQLFQAKDVEQDDHIAIAAPFGDGNYQLLVVEQLTDERQCWDESGSEPVVVEPLLQEFDFTGICGRATDTNGYSIRVDGRDMGQRYNLSVVERDDELLLVGRPRNRGEGEPMVVGRTHGLAEGEYLKFDLEPGWSFARRTFEDRTLGHYYLAKTTVDMPFADARQDLYVREIAQAVDKGFISGFEDETFRPTDQLTREQVVSMVINALEGIPELELAVSDQADSDPYPDVEANRWSSGRITWAKENDIIAGYDDGTFRPTDPVTRAELIVIENRAIEYVRNQLGETGELATTEDPINFADMSGHWAEDVVTQMSAYCGVASPLNEQGNDFAPNEPAQRNYAAAATVRMLDCLQSEEVATLDN</sequence>
<protein>
    <submittedName>
        <fullName evidence="3">DUF3747 domain-containing protein</fullName>
    </submittedName>
</protein>
<dbReference type="KEGG" id="enn:FRE64_01185"/>
<dbReference type="Pfam" id="PF12565">
    <property type="entry name" value="DUF3747"/>
    <property type="match status" value="1"/>
</dbReference>
<dbReference type="EMBL" id="CP042326">
    <property type="protein sequence ID" value="QDZ38677.1"/>
    <property type="molecule type" value="Genomic_DNA"/>
</dbReference>
<dbReference type="OrthoDB" id="9759810at2"/>
<feature type="domain" description="SLH" evidence="2">
    <location>
        <begin position="318"/>
        <end position="384"/>
    </location>
</feature>
<gene>
    <name evidence="3" type="ORF">FRE64_01185</name>
</gene>
<evidence type="ECO:0000256" key="1">
    <source>
        <dbReference type="SAM" id="SignalP"/>
    </source>
</evidence>
<dbReference type="AlphaFoldDB" id="A0A5B8NIC6"/>
<feature type="signal peptide" evidence="1">
    <location>
        <begin position="1"/>
        <end position="26"/>
    </location>
</feature>
<dbReference type="InterPro" id="IPR051465">
    <property type="entry name" value="Cell_Envelope_Struct_Comp"/>
</dbReference>
<evidence type="ECO:0000259" key="2">
    <source>
        <dbReference type="PROSITE" id="PS51272"/>
    </source>
</evidence>
<dbReference type="RefSeq" id="WP_146294288.1">
    <property type="nucleotide sequence ID" value="NZ_CP042326.1"/>
</dbReference>
<dbReference type="PANTHER" id="PTHR43308">
    <property type="entry name" value="OUTER MEMBRANE PROTEIN ALPHA-RELATED"/>
    <property type="match status" value="1"/>
</dbReference>
<feature type="domain" description="SLH" evidence="2">
    <location>
        <begin position="248"/>
        <end position="311"/>
    </location>
</feature>
<dbReference type="InterPro" id="IPR022222">
    <property type="entry name" value="DUF3747"/>
</dbReference>
<dbReference type="Pfam" id="PF00395">
    <property type="entry name" value="SLH"/>
    <property type="match status" value="2"/>
</dbReference>
<dbReference type="PANTHER" id="PTHR43308:SF5">
    <property type="entry name" value="S-LAYER PROTEIN _ PEPTIDOGLYCAN ENDO-BETA-N-ACETYLGLUCOSAMINIDASE"/>
    <property type="match status" value="1"/>
</dbReference>
<organism evidence="3 4">
    <name type="scientific">Euhalothece natronophila Z-M001</name>
    <dbReference type="NCBI Taxonomy" id="522448"/>
    <lineage>
        <taxon>Bacteria</taxon>
        <taxon>Bacillati</taxon>
        <taxon>Cyanobacteriota</taxon>
        <taxon>Cyanophyceae</taxon>
        <taxon>Oscillatoriophycideae</taxon>
        <taxon>Chroococcales</taxon>
        <taxon>Halothecacae</taxon>
        <taxon>Halothece cluster</taxon>
        <taxon>Euhalothece</taxon>
    </lineage>
</organism>
<evidence type="ECO:0000313" key="4">
    <source>
        <dbReference type="Proteomes" id="UP000318453"/>
    </source>
</evidence>
<accession>A0A5B8NIC6</accession>
<dbReference type="InterPro" id="IPR001119">
    <property type="entry name" value="SLH_dom"/>
</dbReference>